<accession>A0A6N8DT35</accession>
<sequence>MRRILISTFLLASTAYAAVAADLPSEKAAPVYIPPAPVFTWTGFYLGVYGGGVFGTSNVTGPVGPFASNAYNQSPNGGALGGLVGYNFQFNPNWVIGLEGEGGWQGVTATNTLVSATSNSAFTQTAETSYSARIRGRLGYALGARALFFVAGGVSFTDVNLKLNTLTIVDGPYSIRNNLVGWNIGGGVDYAFTPNWIGRVEYIYDNYGSQNYAFANLPIVGGAAAIGYADRSVSLQASTIRGALIYKFGAPVEAPVVARY</sequence>
<gene>
    <name evidence="8" type="ORF">GJ654_15180</name>
</gene>
<dbReference type="InterPro" id="IPR051692">
    <property type="entry name" value="OMP-like"/>
</dbReference>
<feature type="signal peptide" evidence="6">
    <location>
        <begin position="1"/>
        <end position="20"/>
    </location>
</feature>
<comment type="caution">
    <text evidence="8">The sequence shown here is derived from an EMBL/GenBank/DDBJ whole genome shotgun (WGS) entry which is preliminary data.</text>
</comment>
<dbReference type="SUPFAM" id="SSF56925">
    <property type="entry name" value="OMPA-like"/>
    <property type="match status" value="1"/>
</dbReference>
<proteinExistence type="inferred from homology"/>
<keyword evidence="3" id="KW-0472">Membrane</keyword>
<evidence type="ECO:0000256" key="5">
    <source>
        <dbReference type="ARBA" id="ARBA00038306"/>
    </source>
</evidence>
<dbReference type="AlphaFoldDB" id="A0A6N8DT35"/>
<dbReference type="Proteomes" id="UP000439113">
    <property type="component" value="Unassembled WGS sequence"/>
</dbReference>
<keyword evidence="4" id="KW-0998">Cell outer membrane</keyword>
<dbReference type="InterPro" id="IPR027385">
    <property type="entry name" value="Beta-barrel_OMP"/>
</dbReference>
<organism evidence="8 9">
    <name type="scientific">Rhodoblastus acidophilus</name>
    <name type="common">Rhodopseudomonas acidophila</name>
    <dbReference type="NCBI Taxonomy" id="1074"/>
    <lineage>
        <taxon>Bacteria</taxon>
        <taxon>Pseudomonadati</taxon>
        <taxon>Pseudomonadota</taxon>
        <taxon>Alphaproteobacteria</taxon>
        <taxon>Hyphomicrobiales</taxon>
        <taxon>Rhodoblastaceae</taxon>
        <taxon>Rhodoblastus</taxon>
    </lineage>
</organism>
<evidence type="ECO:0000256" key="6">
    <source>
        <dbReference type="SAM" id="SignalP"/>
    </source>
</evidence>
<dbReference type="Pfam" id="PF13505">
    <property type="entry name" value="OMP_b-brl"/>
    <property type="match status" value="1"/>
</dbReference>
<dbReference type="GO" id="GO:0009279">
    <property type="term" value="C:cell outer membrane"/>
    <property type="evidence" value="ECO:0007669"/>
    <property type="project" value="UniProtKB-SubCell"/>
</dbReference>
<evidence type="ECO:0000259" key="7">
    <source>
        <dbReference type="Pfam" id="PF13505"/>
    </source>
</evidence>
<dbReference type="InterPro" id="IPR011250">
    <property type="entry name" value="OMP/PagP_B-barrel"/>
</dbReference>
<evidence type="ECO:0000256" key="1">
    <source>
        <dbReference type="ARBA" id="ARBA00004442"/>
    </source>
</evidence>
<dbReference type="Gene3D" id="2.40.160.20">
    <property type="match status" value="1"/>
</dbReference>
<reference evidence="8 9" key="1">
    <citation type="submission" date="2019-11" db="EMBL/GenBank/DDBJ databases">
        <title>Whole-genome sequence of a Rhodoblastus acidophilus DSM 142.</title>
        <authorList>
            <person name="Kyndt J.A."/>
            <person name="Meyer T.E."/>
        </authorList>
    </citation>
    <scope>NUCLEOTIDE SEQUENCE [LARGE SCALE GENOMIC DNA]</scope>
    <source>
        <strain evidence="8 9">DSM 142</strain>
    </source>
</reference>
<dbReference type="PANTHER" id="PTHR34001:SF3">
    <property type="entry name" value="BLL7405 PROTEIN"/>
    <property type="match status" value="1"/>
</dbReference>
<comment type="similarity">
    <text evidence="5">Belongs to the Omp25/RopB family.</text>
</comment>
<evidence type="ECO:0000256" key="2">
    <source>
        <dbReference type="ARBA" id="ARBA00022729"/>
    </source>
</evidence>
<evidence type="ECO:0000313" key="9">
    <source>
        <dbReference type="Proteomes" id="UP000439113"/>
    </source>
</evidence>
<evidence type="ECO:0000313" key="8">
    <source>
        <dbReference type="EMBL" id="MTV32331.1"/>
    </source>
</evidence>
<evidence type="ECO:0000256" key="3">
    <source>
        <dbReference type="ARBA" id="ARBA00023136"/>
    </source>
</evidence>
<feature type="chain" id="PRO_5026823104" evidence="6">
    <location>
        <begin position="21"/>
        <end position="260"/>
    </location>
</feature>
<evidence type="ECO:0000256" key="4">
    <source>
        <dbReference type="ARBA" id="ARBA00023237"/>
    </source>
</evidence>
<dbReference type="PANTHER" id="PTHR34001">
    <property type="entry name" value="BLL7405 PROTEIN"/>
    <property type="match status" value="1"/>
</dbReference>
<keyword evidence="2 6" id="KW-0732">Signal</keyword>
<dbReference type="EMBL" id="WNKS01000015">
    <property type="protein sequence ID" value="MTV32331.1"/>
    <property type="molecule type" value="Genomic_DNA"/>
</dbReference>
<comment type="subcellular location">
    <subcellularLocation>
        <location evidence="1">Cell outer membrane</location>
    </subcellularLocation>
</comment>
<feature type="domain" description="Outer membrane protein beta-barrel" evidence="7">
    <location>
        <begin position="41"/>
        <end position="209"/>
    </location>
</feature>
<protein>
    <submittedName>
        <fullName evidence="8">Outer membrane beta-barrel protein</fullName>
    </submittedName>
</protein>
<dbReference type="OrthoDB" id="9815357at2"/>
<name>A0A6N8DT35_RHOAC</name>
<dbReference type="RefSeq" id="WP_155447016.1">
    <property type="nucleotide sequence ID" value="NZ_JAOQNR010000007.1"/>
</dbReference>